<evidence type="ECO:0000256" key="3">
    <source>
        <dbReference type="SAM" id="SignalP"/>
    </source>
</evidence>
<evidence type="ECO:0000259" key="4">
    <source>
        <dbReference type="PROSITE" id="PS50041"/>
    </source>
</evidence>
<sequence>MSKRSILFSVLVCVGLVLATGIHGESVGEVDNKFLFGGISITIDKPGVNPPPTPPPTPTPTPPPTPPTPPTPTPPNPNECVTFTGGFKCYKLPTGCVCPVNTQKPWVDAFDFCKANGRSLISFKTAEKQAEFETYLPAIIAKSDNLFTTIGFWTSGTFCLETLAANVYCPSKNTWAWAATRENFGYVNWETGQPDVTMLPRTACARAVPTNKYKWDDIDCGQFLPFICE</sequence>
<dbReference type="SMART" id="SM00034">
    <property type="entry name" value="CLECT"/>
    <property type="match status" value="1"/>
</dbReference>
<accession>E9GVQ1</accession>
<dbReference type="InterPro" id="IPR016186">
    <property type="entry name" value="C-type_lectin-like/link_sf"/>
</dbReference>
<dbReference type="PROSITE" id="PS50041">
    <property type="entry name" value="C_TYPE_LECTIN_2"/>
    <property type="match status" value="1"/>
</dbReference>
<keyword evidence="1" id="KW-1015">Disulfide bond</keyword>
<gene>
    <name evidence="5" type="ORF">DAPPUDRAFT_249030</name>
</gene>
<dbReference type="Gene3D" id="3.10.100.10">
    <property type="entry name" value="Mannose-Binding Protein A, subunit A"/>
    <property type="match status" value="1"/>
</dbReference>
<dbReference type="GO" id="GO:0009897">
    <property type="term" value="C:external side of plasma membrane"/>
    <property type="evidence" value="ECO:0000318"/>
    <property type="project" value="GO_Central"/>
</dbReference>
<keyword evidence="3" id="KW-0732">Signal</keyword>
<dbReference type="PANTHER" id="PTHR22802">
    <property type="entry name" value="C-TYPE LECTIN SUPERFAMILY MEMBER"/>
    <property type="match status" value="1"/>
</dbReference>
<name>E9GVQ1_DAPPU</name>
<keyword evidence="6" id="KW-1185">Reference proteome</keyword>
<feature type="domain" description="C-type lectin" evidence="4">
    <location>
        <begin position="85"/>
        <end position="229"/>
    </location>
</feature>
<feature type="chain" id="PRO_5003237768" description="C-type lectin domain-containing protein" evidence="3">
    <location>
        <begin position="20"/>
        <end position="229"/>
    </location>
</feature>
<dbReference type="GO" id="GO:0030246">
    <property type="term" value="F:carbohydrate binding"/>
    <property type="evidence" value="ECO:0000318"/>
    <property type="project" value="GO_Central"/>
</dbReference>
<dbReference type="InParanoid" id="E9GVQ1"/>
<evidence type="ECO:0000256" key="1">
    <source>
        <dbReference type="ARBA" id="ARBA00023157"/>
    </source>
</evidence>
<dbReference type="GO" id="GO:0006955">
    <property type="term" value="P:immune response"/>
    <property type="evidence" value="ECO:0000318"/>
    <property type="project" value="GO_Central"/>
</dbReference>
<dbReference type="PROSITE" id="PS00615">
    <property type="entry name" value="C_TYPE_LECTIN_1"/>
    <property type="match status" value="1"/>
</dbReference>
<proteinExistence type="predicted"/>
<dbReference type="KEGG" id="dpx:DAPPUDRAFT_249030"/>
<evidence type="ECO:0000313" key="5">
    <source>
        <dbReference type="EMBL" id="EFX76485.1"/>
    </source>
</evidence>
<dbReference type="InterPro" id="IPR018378">
    <property type="entry name" value="C-type_lectin_CS"/>
</dbReference>
<dbReference type="GO" id="GO:0038187">
    <property type="term" value="F:pattern recognition receptor activity"/>
    <property type="evidence" value="ECO:0000318"/>
    <property type="project" value="GO_Central"/>
</dbReference>
<organism evidence="5 6">
    <name type="scientific">Daphnia pulex</name>
    <name type="common">Water flea</name>
    <dbReference type="NCBI Taxonomy" id="6669"/>
    <lineage>
        <taxon>Eukaryota</taxon>
        <taxon>Metazoa</taxon>
        <taxon>Ecdysozoa</taxon>
        <taxon>Arthropoda</taxon>
        <taxon>Crustacea</taxon>
        <taxon>Branchiopoda</taxon>
        <taxon>Diplostraca</taxon>
        <taxon>Cladocera</taxon>
        <taxon>Anomopoda</taxon>
        <taxon>Daphniidae</taxon>
        <taxon>Daphnia</taxon>
    </lineage>
</organism>
<dbReference type="OrthoDB" id="7357196at2759"/>
<feature type="signal peptide" evidence="3">
    <location>
        <begin position="1"/>
        <end position="19"/>
    </location>
</feature>
<dbReference type="Pfam" id="PF00059">
    <property type="entry name" value="Lectin_C"/>
    <property type="match status" value="1"/>
</dbReference>
<dbReference type="InterPro" id="IPR001304">
    <property type="entry name" value="C-type_lectin-like"/>
</dbReference>
<dbReference type="CDD" id="cd00037">
    <property type="entry name" value="CLECT"/>
    <property type="match status" value="1"/>
</dbReference>
<dbReference type="AlphaFoldDB" id="E9GVQ1"/>
<evidence type="ECO:0000313" key="6">
    <source>
        <dbReference type="Proteomes" id="UP000000305"/>
    </source>
</evidence>
<dbReference type="InterPro" id="IPR051004">
    <property type="entry name" value="DC-SIGN_domain-containing"/>
</dbReference>
<feature type="compositionally biased region" description="Pro residues" evidence="2">
    <location>
        <begin position="48"/>
        <end position="77"/>
    </location>
</feature>
<evidence type="ECO:0000256" key="2">
    <source>
        <dbReference type="SAM" id="MobiDB-lite"/>
    </source>
</evidence>
<feature type="region of interest" description="Disordered" evidence="2">
    <location>
        <begin position="45"/>
        <end position="77"/>
    </location>
</feature>
<dbReference type="PANTHER" id="PTHR22802:SF465">
    <property type="entry name" value="AT17652P-RELATED"/>
    <property type="match status" value="1"/>
</dbReference>
<dbReference type="SUPFAM" id="SSF56436">
    <property type="entry name" value="C-type lectin-like"/>
    <property type="match status" value="1"/>
</dbReference>
<dbReference type="HOGENOM" id="CLU_1210870_0_0_1"/>
<dbReference type="InterPro" id="IPR016187">
    <property type="entry name" value="CTDL_fold"/>
</dbReference>
<dbReference type="FunCoup" id="E9GVQ1">
    <property type="interactions" value="3"/>
</dbReference>
<dbReference type="Proteomes" id="UP000000305">
    <property type="component" value="Unassembled WGS sequence"/>
</dbReference>
<protein>
    <recommendedName>
        <fullName evidence="4">C-type lectin domain-containing protein</fullName>
    </recommendedName>
</protein>
<dbReference type="EMBL" id="GL732568">
    <property type="protein sequence ID" value="EFX76485.1"/>
    <property type="molecule type" value="Genomic_DNA"/>
</dbReference>
<dbReference type="PhylomeDB" id="E9GVQ1"/>
<reference evidence="5 6" key="1">
    <citation type="journal article" date="2011" name="Science">
        <title>The ecoresponsive genome of Daphnia pulex.</title>
        <authorList>
            <person name="Colbourne J.K."/>
            <person name="Pfrender M.E."/>
            <person name="Gilbert D."/>
            <person name="Thomas W.K."/>
            <person name="Tucker A."/>
            <person name="Oakley T.H."/>
            <person name="Tokishita S."/>
            <person name="Aerts A."/>
            <person name="Arnold G.J."/>
            <person name="Basu M.K."/>
            <person name="Bauer D.J."/>
            <person name="Caceres C.E."/>
            <person name="Carmel L."/>
            <person name="Casola C."/>
            <person name="Choi J.H."/>
            <person name="Detter J.C."/>
            <person name="Dong Q."/>
            <person name="Dusheyko S."/>
            <person name="Eads B.D."/>
            <person name="Frohlich T."/>
            <person name="Geiler-Samerotte K.A."/>
            <person name="Gerlach D."/>
            <person name="Hatcher P."/>
            <person name="Jogdeo S."/>
            <person name="Krijgsveld J."/>
            <person name="Kriventseva E.V."/>
            <person name="Kultz D."/>
            <person name="Laforsch C."/>
            <person name="Lindquist E."/>
            <person name="Lopez J."/>
            <person name="Manak J.R."/>
            <person name="Muller J."/>
            <person name="Pangilinan J."/>
            <person name="Patwardhan R.P."/>
            <person name="Pitluck S."/>
            <person name="Pritham E.J."/>
            <person name="Rechtsteiner A."/>
            <person name="Rho M."/>
            <person name="Rogozin I.B."/>
            <person name="Sakarya O."/>
            <person name="Salamov A."/>
            <person name="Schaack S."/>
            <person name="Shapiro H."/>
            <person name="Shiga Y."/>
            <person name="Skalitzky C."/>
            <person name="Smith Z."/>
            <person name="Souvorov A."/>
            <person name="Sung W."/>
            <person name="Tang Z."/>
            <person name="Tsuchiya D."/>
            <person name="Tu H."/>
            <person name="Vos H."/>
            <person name="Wang M."/>
            <person name="Wolf Y.I."/>
            <person name="Yamagata H."/>
            <person name="Yamada T."/>
            <person name="Ye Y."/>
            <person name="Shaw J.R."/>
            <person name="Andrews J."/>
            <person name="Crease T.J."/>
            <person name="Tang H."/>
            <person name="Lucas S.M."/>
            <person name="Robertson H.M."/>
            <person name="Bork P."/>
            <person name="Koonin E.V."/>
            <person name="Zdobnov E.M."/>
            <person name="Grigoriev I.V."/>
            <person name="Lynch M."/>
            <person name="Boore J.L."/>
        </authorList>
    </citation>
    <scope>NUCLEOTIDE SEQUENCE [LARGE SCALE GENOMIC DNA]</scope>
</reference>